<evidence type="ECO:0000313" key="2">
    <source>
        <dbReference type="Proteomes" id="UP000232722"/>
    </source>
</evidence>
<comment type="caution">
    <text evidence="1">The sequence shown here is derived from an EMBL/GenBank/DDBJ whole genome shotgun (WGS) entry which is preliminary data.</text>
</comment>
<dbReference type="VEuPathDB" id="FungiDB:FUN_022798"/>
<proteinExistence type="predicted"/>
<protein>
    <submittedName>
        <fullName evidence="1">Uncharacterized protein</fullName>
    </submittedName>
</protein>
<dbReference type="VEuPathDB" id="FungiDB:RhiirA1_429686"/>
<accession>A0A2N0NTJ3</accession>
<organism evidence="1 2">
    <name type="scientific">Rhizophagus irregularis</name>
    <dbReference type="NCBI Taxonomy" id="588596"/>
    <lineage>
        <taxon>Eukaryota</taxon>
        <taxon>Fungi</taxon>
        <taxon>Fungi incertae sedis</taxon>
        <taxon>Mucoromycota</taxon>
        <taxon>Glomeromycotina</taxon>
        <taxon>Glomeromycetes</taxon>
        <taxon>Glomerales</taxon>
        <taxon>Glomeraceae</taxon>
        <taxon>Rhizophagus</taxon>
    </lineage>
</organism>
<gene>
    <name evidence="1" type="ORF">RhiirA5_404123</name>
</gene>
<reference evidence="1 2" key="1">
    <citation type="submission" date="2016-04" db="EMBL/GenBank/DDBJ databases">
        <title>Genome analyses suggest a sexual origin of heterokaryosis in a supposedly ancient asexual fungus.</title>
        <authorList>
            <person name="Ropars J."/>
            <person name="Sedzielewska K."/>
            <person name="Noel J."/>
            <person name="Charron P."/>
            <person name="Farinelli L."/>
            <person name="Marton T."/>
            <person name="Kruger M."/>
            <person name="Pelin A."/>
            <person name="Brachmann A."/>
            <person name="Corradi N."/>
        </authorList>
    </citation>
    <scope>NUCLEOTIDE SEQUENCE [LARGE SCALE GENOMIC DNA]</scope>
    <source>
        <strain evidence="1 2">A5</strain>
    </source>
</reference>
<dbReference type="Proteomes" id="UP000232722">
    <property type="component" value="Unassembled WGS sequence"/>
</dbReference>
<sequence>MKLRRKEILCWYCYYKAYEDRVRDVKSKNGVDDKSARTLVYSEIKPLLPDITDVNLRKITFRAKKIYILFDGIGINRIQIISCSASAISNLYDNQIQDIINDFPKKATNTDDIGYEGYEDSVPNWNGHVTSKTNKTEIQANPLGVSTSANVLSASQSKPTYDRTYFLNKTLDYYPNLYREFSSENFDYYGITDETSCPLCKLDHNDEESIEGRYKAGSYFIKCEQRELEITA</sequence>
<dbReference type="VEuPathDB" id="FungiDB:RhiirA1_427531"/>
<evidence type="ECO:0000313" key="1">
    <source>
        <dbReference type="EMBL" id="PKB97887.1"/>
    </source>
</evidence>
<dbReference type="EMBL" id="LLXJ01002935">
    <property type="protein sequence ID" value="PKB97887.1"/>
    <property type="molecule type" value="Genomic_DNA"/>
</dbReference>
<name>A0A2N0NTJ3_9GLOM</name>
<reference evidence="1 2" key="2">
    <citation type="submission" date="2017-09" db="EMBL/GenBank/DDBJ databases">
        <title>Extensive intraspecific genome diversity in a model arbuscular mycorrhizal fungus.</title>
        <authorList>
            <person name="Chen E.C."/>
            <person name="Morin E."/>
            <person name="Beaudet D."/>
            <person name="Noel J."/>
            <person name="Ndikumana S."/>
            <person name="Charron P."/>
            <person name="St-Onge C."/>
            <person name="Giorgi J."/>
            <person name="Grigoriev I.V."/>
            <person name="Roux C."/>
            <person name="Martin F.M."/>
            <person name="Corradi N."/>
        </authorList>
    </citation>
    <scope>NUCLEOTIDE SEQUENCE [LARGE SCALE GENOMIC DNA]</scope>
    <source>
        <strain evidence="1 2">A5</strain>
    </source>
</reference>
<dbReference type="AlphaFoldDB" id="A0A2N0NTJ3"/>
<dbReference type="VEuPathDB" id="FungiDB:RhiirFUN_013528"/>